<sequence>MPSGKNSPSAIKKPPFSRHGDRKTEILPGKGAGSAKDYI</sequence>
<feature type="region of interest" description="Disordered" evidence="1">
    <location>
        <begin position="1"/>
        <end position="39"/>
    </location>
</feature>
<protein>
    <submittedName>
        <fullName evidence="2">Uncharacterized protein</fullName>
    </submittedName>
</protein>
<organism evidence="2">
    <name type="scientific">Myoviridae sp. ctWaE18</name>
    <dbReference type="NCBI Taxonomy" id="2826662"/>
    <lineage>
        <taxon>Viruses</taxon>
        <taxon>Duplodnaviria</taxon>
        <taxon>Heunggongvirae</taxon>
        <taxon>Uroviricota</taxon>
        <taxon>Caudoviricetes</taxon>
    </lineage>
</organism>
<accession>A0A8S5MYI1</accession>
<reference evidence="2" key="1">
    <citation type="journal article" date="2021" name="Proc. Natl. Acad. Sci. U.S.A.">
        <title>A Catalog of Tens of Thousands of Viruses from Human Metagenomes Reveals Hidden Associations with Chronic Diseases.</title>
        <authorList>
            <person name="Tisza M.J."/>
            <person name="Buck C.B."/>
        </authorList>
    </citation>
    <scope>NUCLEOTIDE SEQUENCE</scope>
    <source>
        <strain evidence="2">CtWaE18</strain>
    </source>
</reference>
<dbReference type="EMBL" id="BK015013">
    <property type="protein sequence ID" value="DAD87090.1"/>
    <property type="molecule type" value="Genomic_DNA"/>
</dbReference>
<name>A0A8S5MYI1_9CAUD</name>
<proteinExistence type="predicted"/>
<evidence type="ECO:0000256" key="1">
    <source>
        <dbReference type="SAM" id="MobiDB-lite"/>
    </source>
</evidence>
<evidence type="ECO:0000313" key="2">
    <source>
        <dbReference type="EMBL" id="DAD87090.1"/>
    </source>
</evidence>